<protein>
    <submittedName>
        <fullName evidence="1">Uncharacterized protein</fullName>
    </submittedName>
</protein>
<dbReference type="VEuPathDB" id="VectorBase:GPAI032949"/>
<keyword evidence="2" id="KW-1185">Reference proteome</keyword>
<sequence>MPQDLNIAKSTAHDNDSCGSLLVALISIILDSNLYEYQKFTKTSVNLKGFEYWLDPIYEVILSINQYLQLILVYLNCTDHQKFVPSSKTNPILPFRLNGYRMLLSKLKKYSHI</sequence>
<name>A0A1B0A320_GLOPL</name>
<proteinExistence type="predicted"/>
<dbReference type="EnsemblMetazoa" id="GPAI032949-RA">
    <property type="protein sequence ID" value="GPAI032949-PA"/>
    <property type="gene ID" value="GPAI032949"/>
</dbReference>
<dbReference type="AlphaFoldDB" id="A0A1B0A320"/>
<reference evidence="2" key="1">
    <citation type="submission" date="2014-03" db="EMBL/GenBank/DDBJ databases">
        <authorList>
            <person name="Aksoy S."/>
            <person name="Warren W."/>
            <person name="Wilson R.K."/>
        </authorList>
    </citation>
    <scope>NUCLEOTIDE SEQUENCE [LARGE SCALE GENOMIC DNA]</scope>
    <source>
        <strain evidence="2">IAEA</strain>
    </source>
</reference>
<accession>A0A1B0A320</accession>
<organism evidence="1 2">
    <name type="scientific">Glossina pallidipes</name>
    <name type="common">Tsetse fly</name>
    <dbReference type="NCBI Taxonomy" id="7398"/>
    <lineage>
        <taxon>Eukaryota</taxon>
        <taxon>Metazoa</taxon>
        <taxon>Ecdysozoa</taxon>
        <taxon>Arthropoda</taxon>
        <taxon>Hexapoda</taxon>
        <taxon>Insecta</taxon>
        <taxon>Pterygota</taxon>
        <taxon>Neoptera</taxon>
        <taxon>Endopterygota</taxon>
        <taxon>Diptera</taxon>
        <taxon>Brachycera</taxon>
        <taxon>Muscomorpha</taxon>
        <taxon>Hippoboscoidea</taxon>
        <taxon>Glossinidae</taxon>
        <taxon>Glossina</taxon>
    </lineage>
</organism>
<evidence type="ECO:0000313" key="2">
    <source>
        <dbReference type="Proteomes" id="UP000092445"/>
    </source>
</evidence>
<dbReference type="Proteomes" id="UP000092445">
    <property type="component" value="Unassembled WGS sequence"/>
</dbReference>
<reference evidence="1" key="2">
    <citation type="submission" date="2020-05" db="UniProtKB">
        <authorList>
            <consortium name="EnsemblMetazoa"/>
        </authorList>
    </citation>
    <scope>IDENTIFICATION</scope>
    <source>
        <strain evidence="1">IAEA</strain>
    </source>
</reference>
<evidence type="ECO:0000313" key="1">
    <source>
        <dbReference type="EnsemblMetazoa" id="GPAI032949-PA"/>
    </source>
</evidence>